<dbReference type="EMBL" id="JAQJAE010000005">
    <property type="protein sequence ID" value="KAJ5593626.1"/>
    <property type="molecule type" value="Genomic_DNA"/>
</dbReference>
<comment type="caution">
    <text evidence="1">The sequence shown here is derived from an EMBL/GenBank/DDBJ whole genome shotgun (WGS) entry which is preliminary data.</text>
</comment>
<dbReference type="InterPro" id="IPR013083">
    <property type="entry name" value="Znf_RING/FYVE/PHD"/>
</dbReference>
<keyword evidence="2" id="KW-1185">Reference proteome</keyword>
<dbReference type="GeneID" id="81591826"/>
<organism evidence="1 2">
    <name type="scientific">Penicillium hordei</name>
    <dbReference type="NCBI Taxonomy" id="40994"/>
    <lineage>
        <taxon>Eukaryota</taxon>
        <taxon>Fungi</taxon>
        <taxon>Dikarya</taxon>
        <taxon>Ascomycota</taxon>
        <taxon>Pezizomycotina</taxon>
        <taxon>Eurotiomycetes</taxon>
        <taxon>Eurotiomycetidae</taxon>
        <taxon>Eurotiales</taxon>
        <taxon>Aspergillaceae</taxon>
        <taxon>Penicillium</taxon>
    </lineage>
</organism>
<dbReference type="AlphaFoldDB" id="A0AAD6GVR1"/>
<gene>
    <name evidence="1" type="ORF">N7537_010530</name>
</gene>
<protein>
    <submittedName>
        <fullName evidence="1">Uncharacterized protein</fullName>
    </submittedName>
</protein>
<evidence type="ECO:0000313" key="2">
    <source>
        <dbReference type="Proteomes" id="UP001213799"/>
    </source>
</evidence>
<reference evidence="1" key="2">
    <citation type="submission" date="2023-01" db="EMBL/GenBank/DDBJ databases">
        <authorList>
            <person name="Petersen C."/>
        </authorList>
    </citation>
    <scope>NUCLEOTIDE SEQUENCE</scope>
    <source>
        <strain evidence="1">IBT 12815</strain>
    </source>
</reference>
<accession>A0AAD6GVR1</accession>
<name>A0AAD6GVR1_9EURO</name>
<dbReference type="InterPro" id="IPR011011">
    <property type="entry name" value="Znf_FYVE_PHD"/>
</dbReference>
<proteinExistence type="predicted"/>
<dbReference type="Gene3D" id="3.30.40.10">
    <property type="entry name" value="Zinc/RING finger domain, C3HC4 (zinc finger)"/>
    <property type="match status" value="1"/>
</dbReference>
<sequence>MGCRGLWNLHINGKWYRFYRPRGRISPPDDESTLRTIKHLCDKPDNLEGWEPVPFSSPIHSNLDYIYTVDIDAGTFTISLWSELDGLLAPSAVRMDLANIHEISSINYHMMRKPQYMLSEYICESNKAQTKQFETFEMDFGIPTPMNELQGRFFTDLVFIWRFYVDDPSTWRYNSPIFRVLCFAFLRLAAWDFEVSFDCNVELPISFASIPLWSYPDADVYWFHGYLVVLQDDLESIAMINGAVSKAKSYIGNSQLRHDDVRLIVISPRHLVFVELSCEVVLASRSLVLLSNYSATQCSSGFRALARVLTSNCWKKPRAHREKWPVNVPPEIVQMILHKLEPRDAVAFSQASFAAEQCYYASESQFKNIDVRSFKSSIPCCGKRTGLETHGICCSECHAWQHLECVGLENYSSDYRKEPVWYLILAG</sequence>
<reference evidence="1" key="1">
    <citation type="journal article" date="2023" name="IMA Fungus">
        <title>Comparative genomic study of the Penicillium genus elucidates a diverse pangenome and 15 lateral gene transfer events.</title>
        <authorList>
            <person name="Petersen C."/>
            <person name="Sorensen T."/>
            <person name="Nielsen M.R."/>
            <person name="Sondergaard T.E."/>
            <person name="Sorensen J.L."/>
            <person name="Fitzpatrick D.A."/>
            <person name="Frisvad J.C."/>
            <person name="Nielsen K.L."/>
        </authorList>
    </citation>
    <scope>NUCLEOTIDE SEQUENCE</scope>
    <source>
        <strain evidence="1">IBT 12815</strain>
    </source>
</reference>
<dbReference type="Proteomes" id="UP001213799">
    <property type="component" value="Unassembled WGS sequence"/>
</dbReference>
<dbReference type="SUPFAM" id="SSF57903">
    <property type="entry name" value="FYVE/PHD zinc finger"/>
    <property type="match status" value="1"/>
</dbReference>
<dbReference type="RefSeq" id="XP_056750252.1">
    <property type="nucleotide sequence ID" value="XM_056901584.1"/>
</dbReference>
<evidence type="ECO:0000313" key="1">
    <source>
        <dbReference type="EMBL" id="KAJ5593626.1"/>
    </source>
</evidence>